<dbReference type="SUPFAM" id="SSF54862">
    <property type="entry name" value="4Fe-4S ferredoxins"/>
    <property type="match status" value="1"/>
</dbReference>
<keyword evidence="5" id="KW-0479">Metal-binding</keyword>
<dbReference type="InterPro" id="IPR034457">
    <property type="entry name" value="Organic_radical-activating"/>
</dbReference>
<dbReference type="PIRSF" id="PIRSF000371">
    <property type="entry name" value="PFL_act_enz"/>
    <property type="match status" value="1"/>
</dbReference>
<gene>
    <name evidence="11" type="primary">hpdA</name>
    <name evidence="11" type="ORF">ERS852511_01223</name>
</gene>
<comment type="cofactor">
    <cofactor evidence="1">
        <name>[4Fe-4S] cluster</name>
        <dbReference type="ChEBI" id="CHEBI:49883"/>
    </cofactor>
</comment>
<dbReference type="PANTHER" id="PTHR30352">
    <property type="entry name" value="PYRUVATE FORMATE-LYASE-ACTIVATING ENZYME"/>
    <property type="match status" value="1"/>
</dbReference>
<dbReference type="GO" id="GO:0016829">
    <property type="term" value="F:lyase activity"/>
    <property type="evidence" value="ECO:0007669"/>
    <property type="project" value="UniProtKB-KW"/>
</dbReference>
<dbReference type="EMBL" id="CZAP01000003">
    <property type="protein sequence ID" value="CUP13768.1"/>
    <property type="molecule type" value="Genomic_DNA"/>
</dbReference>
<dbReference type="Pfam" id="PF04055">
    <property type="entry name" value="Radical_SAM"/>
    <property type="match status" value="1"/>
</dbReference>
<dbReference type="CDD" id="cd01335">
    <property type="entry name" value="Radical_SAM"/>
    <property type="match status" value="1"/>
</dbReference>
<keyword evidence="6 11" id="KW-0560">Oxidoreductase</keyword>
<dbReference type="InterPro" id="IPR058240">
    <property type="entry name" value="rSAM_sf"/>
</dbReference>
<dbReference type="GO" id="GO:0046872">
    <property type="term" value="F:metal ion binding"/>
    <property type="evidence" value="ECO:0007669"/>
    <property type="project" value="UniProtKB-KW"/>
</dbReference>
<dbReference type="SFLD" id="SFLDS00029">
    <property type="entry name" value="Radical_SAM"/>
    <property type="match status" value="1"/>
</dbReference>
<evidence type="ECO:0000256" key="5">
    <source>
        <dbReference type="ARBA" id="ARBA00022723"/>
    </source>
</evidence>
<dbReference type="NCBIfam" id="TIGR02494">
    <property type="entry name" value="PFLE_PFLC"/>
    <property type="match status" value="1"/>
</dbReference>
<dbReference type="Gene3D" id="3.20.20.70">
    <property type="entry name" value="Aldolase class I"/>
    <property type="match status" value="1"/>
</dbReference>
<keyword evidence="8" id="KW-0411">Iron-sulfur</keyword>
<feature type="domain" description="4Fe-4S ferredoxin-type" evidence="9">
    <location>
        <begin position="74"/>
        <end position="103"/>
    </location>
</feature>
<dbReference type="PROSITE" id="PS01087">
    <property type="entry name" value="RADICAL_ACTIVATING"/>
    <property type="match status" value="1"/>
</dbReference>
<dbReference type="SFLD" id="SFLDG01118">
    <property type="entry name" value="activating_enzymes__group_2"/>
    <property type="match status" value="1"/>
</dbReference>
<evidence type="ECO:0000256" key="6">
    <source>
        <dbReference type="ARBA" id="ARBA00023002"/>
    </source>
</evidence>
<dbReference type="Gene3D" id="3.30.70.20">
    <property type="match status" value="1"/>
</dbReference>
<evidence type="ECO:0000256" key="2">
    <source>
        <dbReference type="ARBA" id="ARBA00009777"/>
    </source>
</evidence>
<dbReference type="SFLD" id="SFLDG01066">
    <property type="entry name" value="organic_radical-activating_enz"/>
    <property type="match status" value="1"/>
</dbReference>
<evidence type="ECO:0000256" key="1">
    <source>
        <dbReference type="ARBA" id="ARBA00001966"/>
    </source>
</evidence>
<dbReference type="InterPro" id="IPR013785">
    <property type="entry name" value="Aldolase_TIM"/>
</dbReference>
<evidence type="ECO:0000259" key="10">
    <source>
        <dbReference type="PROSITE" id="PS51918"/>
    </source>
</evidence>
<feature type="domain" description="Radical SAM core" evidence="10">
    <location>
        <begin position="14"/>
        <end position="295"/>
    </location>
</feature>
<keyword evidence="11" id="KW-0670">Pyruvate</keyword>
<dbReference type="EC" id="1.97.1.-" evidence="11"/>
<dbReference type="SUPFAM" id="SSF102114">
    <property type="entry name" value="Radical SAM enzymes"/>
    <property type="match status" value="1"/>
</dbReference>
<proteinExistence type="inferred from homology"/>
<evidence type="ECO:0000313" key="11">
    <source>
        <dbReference type="EMBL" id="CUP13768.1"/>
    </source>
</evidence>
<dbReference type="GO" id="GO:0051539">
    <property type="term" value="F:4 iron, 4 sulfur cluster binding"/>
    <property type="evidence" value="ECO:0007669"/>
    <property type="project" value="UniProtKB-KW"/>
</dbReference>
<evidence type="ECO:0000256" key="4">
    <source>
        <dbReference type="ARBA" id="ARBA00022691"/>
    </source>
</evidence>
<keyword evidence="3" id="KW-0004">4Fe-4S</keyword>
<organism evidence="11 12">
    <name type="scientific">Bacteroides thetaiotaomicron</name>
    <dbReference type="NCBI Taxonomy" id="818"/>
    <lineage>
        <taxon>Bacteria</taxon>
        <taxon>Pseudomonadati</taxon>
        <taxon>Bacteroidota</taxon>
        <taxon>Bacteroidia</taxon>
        <taxon>Bacteroidales</taxon>
        <taxon>Bacteroidaceae</taxon>
        <taxon>Bacteroides</taxon>
    </lineage>
</organism>
<evidence type="ECO:0000256" key="8">
    <source>
        <dbReference type="ARBA" id="ARBA00023014"/>
    </source>
</evidence>
<keyword evidence="4" id="KW-0949">S-adenosyl-L-methionine</keyword>
<dbReference type="AlphaFoldDB" id="A0A174KVC4"/>
<dbReference type="InterPro" id="IPR001989">
    <property type="entry name" value="Radical_activat_CS"/>
</dbReference>
<keyword evidence="7" id="KW-0408">Iron</keyword>
<dbReference type="Proteomes" id="UP000095576">
    <property type="component" value="Unassembled WGS sequence"/>
</dbReference>
<dbReference type="Pfam" id="PF12838">
    <property type="entry name" value="Fer4_7"/>
    <property type="match status" value="1"/>
</dbReference>
<comment type="similarity">
    <text evidence="2">Belongs to the organic radical-activating enzymes family.</text>
</comment>
<dbReference type="PROSITE" id="PS51379">
    <property type="entry name" value="4FE4S_FER_2"/>
    <property type="match status" value="2"/>
</dbReference>
<dbReference type="InterPro" id="IPR007197">
    <property type="entry name" value="rSAM"/>
</dbReference>
<reference evidence="11 12" key="1">
    <citation type="submission" date="2015-09" db="EMBL/GenBank/DDBJ databases">
        <authorList>
            <consortium name="Pathogen Informatics"/>
        </authorList>
    </citation>
    <scope>NUCLEOTIDE SEQUENCE [LARGE SCALE GENOMIC DNA]</scope>
    <source>
        <strain evidence="11 12">2789STDY5834899</strain>
    </source>
</reference>
<dbReference type="InterPro" id="IPR017896">
    <property type="entry name" value="4Fe4S_Fe-S-bd"/>
</dbReference>
<name>A0A174KVC4_BACT4</name>
<dbReference type="GO" id="GO:0016491">
    <property type="term" value="F:oxidoreductase activity"/>
    <property type="evidence" value="ECO:0007669"/>
    <property type="project" value="UniProtKB-KW"/>
</dbReference>
<dbReference type="Pfam" id="PF13353">
    <property type="entry name" value="Fer4_12"/>
    <property type="match status" value="1"/>
</dbReference>
<evidence type="ECO:0000313" key="12">
    <source>
        <dbReference type="Proteomes" id="UP000095576"/>
    </source>
</evidence>
<dbReference type="InterPro" id="IPR012839">
    <property type="entry name" value="Organic_radical_activase"/>
</dbReference>
<evidence type="ECO:0000259" key="9">
    <source>
        <dbReference type="PROSITE" id="PS51379"/>
    </source>
</evidence>
<evidence type="ECO:0000256" key="7">
    <source>
        <dbReference type="ARBA" id="ARBA00023004"/>
    </source>
</evidence>
<dbReference type="PROSITE" id="PS51918">
    <property type="entry name" value="RADICAL_SAM"/>
    <property type="match status" value="1"/>
</dbReference>
<keyword evidence="11" id="KW-0456">Lyase</keyword>
<sequence>MKGFITNIQRMSIHDGPGIRSTIFLKGCNLRCKWCHNPETWSMKPQLQYIEDKCIHCFSCITVCEYEVLSIDSNRLSIHRERCTDCGKCTERCTSDALSWIGKEVDSSDIIHEILQDLIYYQKSGGGITLSGGEPLQQKDFALDILQKCREHRIHTAIETNLLTDINTLEAFLPWVDLWMCDFKMADDTLHRKWTGHSNVPIIKNLEFLAEQAVPLTIRTPVIPNVNDSEEAIESICRFIRQLPNQPAYELLGFHSLGFVKFENLGMKNPLSNSAFLKKGQLQKLKEILIRYNLNNNKK</sequence>
<dbReference type="InterPro" id="IPR040074">
    <property type="entry name" value="BssD/PflA/YjjW"/>
</dbReference>
<feature type="domain" description="4Fe-4S ferredoxin-type" evidence="9">
    <location>
        <begin position="45"/>
        <end position="73"/>
    </location>
</feature>
<dbReference type="PANTHER" id="PTHR30352:SF4">
    <property type="entry name" value="PYRUVATE FORMATE-LYASE 2-ACTIVATING ENZYME"/>
    <property type="match status" value="1"/>
</dbReference>
<protein>
    <submittedName>
        <fullName evidence="11">Pyruvate formate-lyase 3 activating enzyme</fullName>
        <ecNumber evidence="11">1.97.1.-</ecNumber>
    </submittedName>
</protein>
<dbReference type="RefSeq" id="WP_055298956.1">
    <property type="nucleotide sequence ID" value="NZ_CZAP01000003.1"/>
</dbReference>
<accession>A0A174KVC4</accession>
<evidence type="ECO:0000256" key="3">
    <source>
        <dbReference type="ARBA" id="ARBA00022485"/>
    </source>
</evidence>